<proteinExistence type="predicted"/>
<organism evidence="1">
    <name type="scientific">hydrothermal vent metagenome</name>
    <dbReference type="NCBI Taxonomy" id="652676"/>
    <lineage>
        <taxon>unclassified sequences</taxon>
        <taxon>metagenomes</taxon>
        <taxon>ecological metagenomes</taxon>
    </lineage>
</organism>
<name>A0A1W1BTE4_9ZZZZ</name>
<dbReference type="AlphaFoldDB" id="A0A1W1BTE4"/>
<sequence length="248" mass="28466">MNNKKIELFKDNELKIYSKRKRTLEECKLPSDILIPVNDKLIKTIKTSEDAAKHAIENYGDRDLQNHISNALNSNKEFKALRNKVPSKTPKELSDYQRKYDRYDYEIKDKADKKIKEVGTLLPNGQELFHGGKLIDTEENNELTLSSPLSTTFDPVIANIEAIHKGKAYDEGELNINIITNKSSKVKCFPFRHKGTNFGHEKEVLISSDAKLVVKDKKKISETTVYKYENGKEMKKVVPVYITKIDMS</sequence>
<accession>A0A1W1BTE4</accession>
<gene>
    <name evidence="1" type="ORF">MNB_SM-7-441</name>
</gene>
<evidence type="ECO:0000313" key="1">
    <source>
        <dbReference type="EMBL" id="SFV56786.1"/>
    </source>
</evidence>
<dbReference type="EMBL" id="FPHB01000038">
    <property type="protein sequence ID" value="SFV56786.1"/>
    <property type="molecule type" value="Genomic_DNA"/>
</dbReference>
<reference evidence="1" key="1">
    <citation type="submission" date="2016-10" db="EMBL/GenBank/DDBJ databases">
        <authorList>
            <person name="de Groot N.N."/>
        </authorList>
    </citation>
    <scope>NUCLEOTIDE SEQUENCE</scope>
</reference>
<protein>
    <recommendedName>
        <fullName evidence="2">ADP ribosyltransferase domain-containing protein</fullName>
    </recommendedName>
</protein>
<evidence type="ECO:0008006" key="2">
    <source>
        <dbReference type="Google" id="ProtNLM"/>
    </source>
</evidence>